<feature type="region of interest" description="Disordered" evidence="1">
    <location>
        <begin position="784"/>
        <end position="862"/>
    </location>
</feature>
<gene>
    <name evidence="2" type="ORF">psal_cds_691</name>
</gene>
<protein>
    <submittedName>
        <fullName evidence="2">Uncharacterized protein</fullName>
    </submittedName>
</protein>
<evidence type="ECO:0000313" key="2">
    <source>
        <dbReference type="EMBL" id="ATE82214.1"/>
    </source>
</evidence>
<feature type="compositionally biased region" description="Polar residues" evidence="1">
    <location>
        <begin position="54"/>
        <end position="69"/>
    </location>
</feature>
<feature type="compositionally biased region" description="Acidic residues" evidence="1">
    <location>
        <begin position="784"/>
        <end position="802"/>
    </location>
</feature>
<dbReference type="Proteomes" id="UP000204584">
    <property type="component" value="Segment"/>
</dbReference>
<accession>A0A291ATN2</accession>
<dbReference type="EMBL" id="KC977571">
    <property type="protein sequence ID" value="ATE82214.1"/>
    <property type="molecule type" value="Genomic_DNA"/>
</dbReference>
<dbReference type="GeneID" id="34568282"/>
<reference evidence="2 3" key="1">
    <citation type="journal article" date="2013" name="Science">
        <title>Pandoraviruses: amoeba viruses with genomes up to 2.5 Mb reaching that of parasitic eukaryotes.</title>
        <authorList>
            <person name="Philippe N."/>
            <person name="Legendre M."/>
            <person name="Doutre G."/>
            <person name="Coute Y."/>
            <person name="Poirot O."/>
            <person name="Lescot M."/>
            <person name="Arslan D."/>
            <person name="Seltzer V."/>
            <person name="Bertaux L."/>
            <person name="Bruley C."/>
            <person name="Garin J."/>
            <person name="Claverie J.M."/>
            <person name="Abergel C."/>
        </authorList>
    </citation>
    <scope>NUCLEOTIDE SEQUENCE [LARGE SCALE GENOMIC DNA]</scope>
</reference>
<dbReference type="RefSeq" id="YP_009430053.1">
    <property type="nucleotide sequence ID" value="NC_022098.1"/>
</dbReference>
<organism evidence="2 3">
    <name type="scientific">Pandoravirus salinus</name>
    <dbReference type="NCBI Taxonomy" id="1349410"/>
    <lineage>
        <taxon>Viruses</taxon>
        <taxon>Pandoravirus</taxon>
    </lineage>
</organism>
<keyword evidence="3" id="KW-1185">Reference proteome</keyword>
<feature type="region of interest" description="Disordered" evidence="1">
    <location>
        <begin position="38"/>
        <end position="103"/>
    </location>
</feature>
<feature type="compositionally biased region" description="Basic and acidic residues" evidence="1">
    <location>
        <begin position="74"/>
        <end position="89"/>
    </location>
</feature>
<name>A0A291ATN2_9VIRU</name>
<dbReference type="KEGG" id="vg:34568282"/>
<sequence>MMAAGASCWWLFCLLWSVLLAAAACILWAMDVPAGPVMKKGQRNKATDDGRGASASNRDVATNDVTSGTAVPVADDRAPSVVADDHHDDNNDDDDGVSTSDSAPLTLVDLPPEVHCHIVSLLDARGAVAYVGAARALRFLDHRQALALRPTAAIGECVCGCEMHMCDRCSCGGRADMIDSTVRMGCSTLCYPAHIASLMAAERFDEARALCHRLEGLLLLPAFAHLGEARSRRALTSWLLCDSLWLRSTSASTDAAIAALAHEMAGTCVFREEIWECSSPIGIESALARGHYACAKASLTTDEINKARGGFGDPLSCVAIENILDEAASAGDDPRALERLAAMCRAAQHFNAKGLADGATVRRLIQMHNRTQCATITPRAIAVIAQYAPGVGEIAAPKERARPAAVQWCGGEALLAAFIGGRFDEADRLCAEAREALGDGDGEYAEMVAARLDATASDRLHRHVVYADDPEVATGVANILSRHFPRAWSAQLRAALFGKCLSSQDCTPCTAVMHVRHLSYTTSPSLGGLHVCFALWPSPHRRGRRVAHSRERALALLRHPSVRWPRRAALTAAAYGDIEVLDALTPNRVDNEPQVPGSLPWNIGVVALLAAAGYEQHARHMGRRYGIAYAAVDVAGTVAALDITKARKPWSRLYSNVLPRCPLPLTAQLSLCRKDARRTIQEAMDHGVGVPLNAVDAVHLAAAFPGIFDDRLASRVIKPTTAVGAVDWLYGQTALMFDSAYVVSCASIGATGVVHLLMVRNGITCDVDAVRVVLPDWVGSYFEPDSDYGDEDGAGYEDGDGDDGTRDNNNDDGGSSAGPVGPMPWIDFMEPVLRAAINPSAESAPTSDNNDMDPCGRQDPTP</sequence>
<proteinExistence type="predicted"/>
<feature type="compositionally biased region" description="Polar residues" evidence="1">
    <location>
        <begin position="840"/>
        <end position="849"/>
    </location>
</feature>
<evidence type="ECO:0000256" key="1">
    <source>
        <dbReference type="SAM" id="MobiDB-lite"/>
    </source>
</evidence>
<evidence type="ECO:0000313" key="3">
    <source>
        <dbReference type="Proteomes" id="UP000204584"/>
    </source>
</evidence>